<dbReference type="Gene3D" id="1.20.120.450">
    <property type="entry name" value="dinb family like domain"/>
    <property type="match status" value="1"/>
</dbReference>
<dbReference type="InterPro" id="IPR034660">
    <property type="entry name" value="DinB/YfiT-like"/>
</dbReference>
<reference evidence="3 4" key="1">
    <citation type="submission" date="2014-10" db="EMBL/GenBank/DDBJ databases">
        <title>Pedobacter Kyungheensis.</title>
        <authorList>
            <person name="Anderson B.M."/>
            <person name="Newman J.D."/>
        </authorList>
    </citation>
    <scope>NUCLEOTIDE SEQUENCE [LARGE SCALE GENOMIC DNA]</scope>
    <source>
        <strain evidence="3 4">KACC 16221</strain>
    </source>
</reference>
<comment type="caution">
    <text evidence="3">The sequence shown here is derived from an EMBL/GenBank/DDBJ whole genome shotgun (WGS) entry which is preliminary data.</text>
</comment>
<dbReference type="OrthoDB" id="9793216at2"/>
<dbReference type="InterPro" id="IPR024775">
    <property type="entry name" value="DinB-like"/>
</dbReference>
<sequence>MNRPQPNEYPAWGETYISKVDRDIFEILNEQVTSIPALFRANADKANYAYAEGKWTLKEMLGHIIDTERVFAFRITCFARKEQQPLPGFDEDDYVNNARFAERELEDLIEEFAALRKANLYLFKSLNEEDLNSKGIASGREINVRAILFIVGGHVIHHVGVLKERYHVV</sequence>
<dbReference type="EMBL" id="JSYN01000018">
    <property type="protein sequence ID" value="KIA92837.1"/>
    <property type="molecule type" value="Genomic_DNA"/>
</dbReference>
<feature type="domain" description="DinB-like" evidence="2">
    <location>
        <begin position="41"/>
        <end position="161"/>
    </location>
</feature>
<feature type="coiled-coil region" evidence="1">
    <location>
        <begin position="91"/>
        <end position="118"/>
    </location>
</feature>
<name>A0A0C1FIS1_9SPHI</name>
<dbReference type="Pfam" id="PF12867">
    <property type="entry name" value="DinB_2"/>
    <property type="match status" value="1"/>
</dbReference>
<dbReference type="RefSeq" id="WP_039477877.1">
    <property type="nucleotide sequence ID" value="NZ_JSYN01000018.1"/>
</dbReference>
<evidence type="ECO:0000256" key="1">
    <source>
        <dbReference type="SAM" id="Coils"/>
    </source>
</evidence>
<organism evidence="3 4">
    <name type="scientific">Pedobacter kyungheensis</name>
    <dbReference type="NCBI Taxonomy" id="1069985"/>
    <lineage>
        <taxon>Bacteria</taxon>
        <taxon>Pseudomonadati</taxon>
        <taxon>Bacteroidota</taxon>
        <taxon>Sphingobacteriia</taxon>
        <taxon>Sphingobacteriales</taxon>
        <taxon>Sphingobacteriaceae</taxon>
        <taxon>Pedobacter</taxon>
    </lineage>
</organism>
<keyword evidence="1" id="KW-0175">Coiled coil</keyword>
<evidence type="ECO:0000313" key="3">
    <source>
        <dbReference type="EMBL" id="KIA92837.1"/>
    </source>
</evidence>
<proteinExistence type="predicted"/>
<keyword evidence="4" id="KW-1185">Reference proteome</keyword>
<dbReference type="SUPFAM" id="SSF109854">
    <property type="entry name" value="DinB/YfiT-like putative metalloenzymes"/>
    <property type="match status" value="1"/>
</dbReference>
<gene>
    <name evidence="3" type="ORF">OC25_15730</name>
</gene>
<evidence type="ECO:0000259" key="2">
    <source>
        <dbReference type="Pfam" id="PF12867"/>
    </source>
</evidence>
<dbReference type="Proteomes" id="UP000031246">
    <property type="component" value="Unassembled WGS sequence"/>
</dbReference>
<dbReference type="AlphaFoldDB" id="A0A0C1FIS1"/>
<protein>
    <recommendedName>
        <fullName evidence="2">DinB-like domain-containing protein</fullName>
    </recommendedName>
</protein>
<accession>A0A0C1FIS1</accession>
<evidence type="ECO:0000313" key="4">
    <source>
        <dbReference type="Proteomes" id="UP000031246"/>
    </source>
</evidence>